<dbReference type="Proteomes" id="UP000249123">
    <property type="component" value="Unassembled WGS sequence"/>
</dbReference>
<proteinExistence type="predicted"/>
<dbReference type="Pfam" id="PF08238">
    <property type="entry name" value="Sel1"/>
    <property type="match status" value="4"/>
</dbReference>
<dbReference type="PANTHER" id="PTHR11102">
    <property type="entry name" value="SEL-1-LIKE PROTEIN"/>
    <property type="match status" value="1"/>
</dbReference>
<accession>A0A062TYZ3</accession>
<gene>
    <name evidence="1" type="ORF">HY3_16860</name>
</gene>
<dbReference type="STRING" id="1280941.HY2_16485"/>
<dbReference type="eggNOG" id="COG0790">
    <property type="taxonomic scope" value="Bacteria"/>
</dbReference>
<protein>
    <recommendedName>
        <fullName evidence="3">Beta-lactamase</fullName>
    </recommendedName>
</protein>
<evidence type="ECO:0000313" key="2">
    <source>
        <dbReference type="Proteomes" id="UP000249123"/>
    </source>
</evidence>
<dbReference type="EMBL" id="AWFB01000054">
    <property type="protein sequence ID" value="RAN31389.1"/>
    <property type="molecule type" value="Genomic_DNA"/>
</dbReference>
<reference evidence="1 2" key="1">
    <citation type="submission" date="2013-04" db="EMBL/GenBank/DDBJ databases">
        <title>Hyphomonas sp. T24B3 Genome Sequencing.</title>
        <authorList>
            <person name="Lai Q."/>
            <person name="Shao Z."/>
        </authorList>
    </citation>
    <scope>NUCLEOTIDE SEQUENCE [LARGE SCALE GENOMIC DNA]</scope>
    <source>
        <strain evidence="1 2">T24B3</strain>
    </source>
</reference>
<dbReference type="SMART" id="SM00671">
    <property type="entry name" value="SEL1"/>
    <property type="match status" value="5"/>
</dbReference>
<evidence type="ECO:0008006" key="3">
    <source>
        <dbReference type="Google" id="ProtNLM"/>
    </source>
</evidence>
<dbReference type="SUPFAM" id="SSF81901">
    <property type="entry name" value="HCP-like"/>
    <property type="match status" value="2"/>
</dbReference>
<organism evidence="1 2">
    <name type="scientific">Hyphomonas pacifica</name>
    <dbReference type="NCBI Taxonomy" id="1280941"/>
    <lineage>
        <taxon>Bacteria</taxon>
        <taxon>Pseudomonadati</taxon>
        <taxon>Pseudomonadota</taxon>
        <taxon>Alphaproteobacteria</taxon>
        <taxon>Hyphomonadales</taxon>
        <taxon>Hyphomonadaceae</taxon>
        <taxon>Hyphomonas</taxon>
    </lineage>
</organism>
<dbReference type="Gene3D" id="1.25.40.10">
    <property type="entry name" value="Tetratricopeptide repeat domain"/>
    <property type="match status" value="1"/>
</dbReference>
<dbReference type="InterPro" id="IPR011990">
    <property type="entry name" value="TPR-like_helical_dom_sf"/>
</dbReference>
<keyword evidence="2" id="KW-1185">Reference proteome</keyword>
<dbReference type="AlphaFoldDB" id="A0A062TYZ3"/>
<dbReference type="InterPro" id="IPR006597">
    <property type="entry name" value="Sel1-like"/>
</dbReference>
<evidence type="ECO:0000313" key="1">
    <source>
        <dbReference type="EMBL" id="RAN31389.1"/>
    </source>
</evidence>
<sequence>MPEATWSEPGSISYLQNEHAKSLYSAGEYAEAKTIWQGLAEYGNLESINNLGVYYREGKAVPADYEKVVIYWQQAAEKNFTPSLMNLAGLYEEGFPGHPSDLRKAFETYVLAARAGDEKGAFKAANMVFRGEGVVANFADGHRLLTLAADLGNPAAFMMMGKYDELGFNPDGDILSARDWYEKAQYMGHPMAADALAALPKPDINYVYGLMQQKRHSDARRLAAELCRNDLDAQACNIQGQYDLSGASGVYRDYLSAAHALDYACAMKIADSCLNYAHAVAEGAQYGPGKFSTADYRKAEQAYARACNEQQDYTACAGVIYFNYYSAFGLNDRQKIMDYGPRACMNGGNDFACDVWMPMFNANVAETYGRNPGGSSSGSRFGNFLGNTLGTIVAGLAAGAQAYNNNSAGYSSTYSTSSSSGSSSSSSSNMRDFNQYMNSVRSIGTAYSAPCPPTNSYCR</sequence>
<name>A0A062TYZ3_9PROT</name>
<dbReference type="InterPro" id="IPR050767">
    <property type="entry name" value="Sel1_AlgK"/>
</dbReference>
<comment type="caution">
    <text evidence="1">The sequence shown here is derived from an EMBL/GenBank/DDBJ whole genome shotgun (WGS) entry which is preliminary data.</text>
</comment>
<dbReference type="PANTHER" id="PTHR11102:SF160">
    <property type="entry name" value="ERAD-ASSOCIATED E3 UBIQUITIN-PROTEIN LIGASE COMPONENT HRD3"/>
    <property type="match status" value="1"/>
</dbReference>